<sequence length="215" mass="22832">MTAPPTDRRAALKERHRRAIVEAAAALTRETGGTSFTVEQLAERADVSRRTVFNHFGSLEDVVTAVCVDVLGPAVDDFASGLQGSPAPDGATLLDELAQLLRSADLVTPLSYLTRVVGAGGARTSPRQAQLMLRAASDVSERLSAQMARRHPEVDPFDVDVLIASLIGGLAVIQRRWADETGASDDPESRAVWSALVDRLIQTARGSSAGPPPAR</sequence>
<dbReference type="Proteomes" id="UP001316189">
    <property type="component" value="Chromosome"/>
</dbReference>
<feature type="domain" description="HTH tetR-type" evidence="5">
    <location>
        <begin position="14"/>
        <end position="74"/>
    </location>
</feature>
<dbReference type="PROSITE" id="PS50977">
    <property type="entry name" value="HTH_TETR_2"/>
    <property type="match status" value="1"/>
</dbReference>
<dbReference type="Pfam" id="PF00440">
    <property type="entry name" value="TetR_N"/>
    <property type="match status" value="1"/>
</dbReference>
<reference evidence="6 7" key="1">
    <citation type="submission" date="2022-07" db="EMBL/GenBank/DDBJ databases">
        <title>Novel species in genus cellulomonas.</title>
        <authorList>
            <person name="Ye L."/>
        </authorList>
    </citation>
    <scope>NUCLEOTIDE SEQUENCE [LARGE SCALE GENOMIC DNA]</scope>
    <source>
        <strain evidence="7">zg-Y338</strain>
    </source>
</reference>
<gene>
    <name evidence="6" type="ORF">NP064_01780</name>
</gene>
<dbReference type="RefSeq" id="WP_227568234.1">
    <property type="nucleotide sequence ID" value="NZ_CP101988.1"/>
</dbReference>
<dbReference type="InterPro" id="IPR050109">
    <property type="entry name" value="HTH-type_TetR-like_transc_reg"/>
</dbReference>
<keyword evidence="3" id="KW-0804">Transcription</keyword>
<dbReference type="PANTHER" id="PTHR30055:SF234">
    <property type="entry name" value="HTH-TYPE TRANSCRIPTIONAL REGULATOR BETI"/>
    <property type="match status" value="1"/>
</dbReference>
<evidence type="ECO:0000313" key="7">
    <source>
        <dbReference type="Proteomes" id="UP001316189"/>
    </source>
</evidence>
<protein>
    <submittedName>
        <fullName evidence="6">TetR/AcrR family transcriptional regulator</fullName>
    </submittedName>
</protein>
<dbReference type="EMBL" id="CP101988">
    <property type="protein sequence ID" value="UUI75676.1"/>
    <property type="molecule type" value="Genomic_DNA"/>
</dbReference>
<organism evidence="6 7">
    <name type="scientific">Cellulomonas chengniuliangii</name>
    <dbReference type="NCBI Taxonomy" id="2968084"/>
    <lineage>
        <taxon>Bacteria</taxon>
        <taxon>Bacillati</taxon>
        <taxon>Actinomycetota</taxon>
        <taxon>Actinomycetes</taxon>
        <taxon>Micrococcales</taxon>
        <taxon>Cellulomonadaceae</taxon>
        <taxon>Cellulomonas</taxon>
    </lineage>
</organism>
<dbReference type="PANTHER" id="PTHR30055">
    <property type="entry name" value="HTH-TYPE TRANSCRIPTIONAL REGULATOR RUTR"/>
    <property type="match status" value="1"/>
</dbReference>
<dbReference type="InterPro" id="IPR001647">
    <property type="entry name" value="HTH_TetR"/>
</dbReference>
<keyword evidence="2 4" id="KW-0238">DNA-binding</keyword>
<name>A0ABY5KYT1_9CELL</name>
<dbReference type="InterPro" id="IPR009057">
    <property type="entry name" value="Homeodomain-like_sf"/>
</dbReference>
<dbReference type="Gene3D" id="1.10.357.10">
    <property type="entry name" value="Tetracycline Repressor, domain 2"/>
    <property type="match status" value="1"/>
</dbReference>
<evidence type="ECO:0000256" key="1">
    <source>
        <dbReference type="ARBA" id="ARBA00023015"/>
    </source>
</evidence>
<keyword evidence="1" id="KW-0805">Transcription regulation</keyword>
<proteinExistence type="predicted"/>
<evidence type="ECO:0000256" key="2">
    <source>
        <dbReference type="ARBA" id="ARBA00023125"/>
    </source>
</evidence>
<dbReference type="PRINTS" id="PR00455">
    <property type="entry name" value="HTHTETR"/>
</dbReference>
<evidence type="ECO:0000256" key="4">
    <source>
        <dbReference type="PROSITE-ProRule" id="PRU00335"/>
    </source>
</evidence>
<evidence type="ECO:0000259" key="5">
    <source>
        <dbReference type="PROSITE" id="PS50977"/>
    </source>
</evidence>
<keyword evidence="7" id="KW-1185">Reference proteome</keyword>
<evidence type="ECO:0000313" key="6">
    <source>
        <dbReference type="EMBL" id="UUI75676.1"/>
    </source>
</evidence>
<dbReference type="SUPFAM" id="SSF46689">
    <property type="entry name" value="Homeodomain-like"/>
    <property type="match status" value="1"/>
</dbReference>
<accession>A0ABY5KYT1</accession>
<evidence type="ECO:0000256" key="3">
    <source>
        <dbReference type="ARBA" id="ARBA00023163"/>
    </source>
</evidence>
<feature type="DNA-binding region" description="H-T-H motif" evidence="4">
    <location>
        <begin position="37"/>
        <end position="56"/>
    </location>
</feature>